<proteinExistence type="predicted"/>
<keyword evidence="2 5" id="KW-0812">Transmembrane</keyword>
<feature type="transmembrane region" description="Helical" evidence="5">
    <location>
        <begin position="423"/>
        <end position="445"/>
    </location>
</feature>
<reference evidence="7" key="1">
    <citation type="journal article" date="2014" name="Genome Announc.">
        <title>Genome sequence of the yeast Cyberlindnera fabianii (Hansenula fabianii).</title>
        <authorList>
            <person name="Freel K.C."/>
            <person name="Sarilar V."/>
            <person name="Neuveglise C."/>
            <person name="Devillers H."/>
            <person name="Friedrich A."/>
            <person name="Schacherer J."/>
        </authorList>
    </citation>
    <scope>NUCLEOTIDE SEQUENCE</scope>
    <source>
        <strain evidence="7">YJS4271</strain>
    </source>
</reference>
<dbReference type="GO" id="GO:0016020">
    <property type="term" value="C:membrane"/>
    <property type="evidence" value="ECO:0007669"/>
    <property type="project" value="UniProtKB-SubCell"/>
</dbReference>
<evidence type="ECO:0000256" key="4">
    <source>
        <dbReference type="ARBA" id="ARBA00023136"/>
    </source>
</evidence>
<dbReference type="InterPro" id="IPR050524">
    <property type="entry name" value="APC_YAT"/>
</dbReference>
<comment type="subcellular location">
    <subcellularLocation>
        <location evidence="1">Membrane</location>
        <topology evidence="1">Multi-pass membrane protein</topology>
    </subcellularLocation>
</comment>
<evidence type="ECO:0000256" key="5">
    <source>
        <dbReference type="SAM" id="Phobius"/>
    </source>
</evidence>
<dbReference type="GO" id="GO:0015171">
    <property type="term" value="F:amino acid transmembrane transporter activity"/>
    <property type="evidence" value="ECO:0007669"/>
    <property type="project" value="TreeGrafter"/>
</dbReference>
<sequence length="568" mass="62137">MSNPYADIPFIDAKGTTSTIGHSDEKNTYEVKTTFGQDVAVSDNESNNPVSDDQSTVFGEDRKRLSHTLKQRHLQMIALVGVFGTGIFLSSGGVLATAGPLGCFLAYAIVAVIVGLNQIALAECASLMPTTSASLRHIEQFVDPAWGFAYGWMSVWSSIMPGEVSAAAVIVSFWSDLSQAIWITIIIVLIITINFLKIHHYGEVEFTFAMIKISLLAGLIITSIVITSGGTPTHEKIGFRYWRHPGPFVQYLGIPGSLGRFTGFWKALSGCVYSYGGLQSVPSLAAEVKYPRKTVFTACKRVFYRVSILMCTTAFCLGLIVSSNNKAIATSSGNASSSPFVVAMENANIKVLPHIVNAGVLTSAFSAANLSVVQGARVLFALAVKGQAPKVFLKTNRWNVPWVGNVVVAAFLPLAYMNCSDTAANVFGWFQSLTSSTLLFGWMIISTNHICMTRAMKAQGIPRSRLPHSIMFAPQAAWISGIASFILLLTGGFKNFIHGEFLFSSFFSSYFVFPLASVLYLGWKFWKKTKIWAPHEVELEVLFKDAEDHPEPEDPPLRGWRILTLLWS</sequence>
<dbReference type="Pfam" id="PF00324">
    <property type="entry name" value="AA_permease"/>
    <property type="match status" value="1"/>
</dbReference>
<dbReference type="OrthoDB" id="3900342at2759"/>
<evidence type="ECO:0000256" key="3">
    <source>
        <dbReference type="ARBA" id="ARBA00022989"/>
    </source>
</evidence>
<feature type="transmembrane region" description="Helical" evidence="5">
    <location>
        <begin position="74"/>
        <end position="98"/>
    </location>
</feature>
<evidence type="ECO:0000256" key="1">
    <source>
        <dbReference type="ARBA" id="ARBA00004141"/>
    </source>
</evidence>
<feature type="transmembrane region" description="Helical" evidence="5">
    <location>
        <begin position="302"/>
        <end position="321"/>
    </location>
</feature>
<evidence type="ECO:0000256" key="2">
    <source>
        <dbReference type="ARBA" id="ARBA00022692"/>
    </source>
</evidence>
<feature type="transmembrane region" description="Helical" evidence="5">
    <location>
        <begin position="208"/>
        <end position="226"/>
    </location>
</feature>
<dbReference type="EMBL" id="LK052898">
    <property type="protein sequence ID" value="CDR44014.1"/>
    <property type="molecule type" value="Genomic_DNA"/>
</dbReference>
<dbReference type="PANTHER" id="PTHR43341">
    <property type="entry name" value="AMINO ACID PERMEASE"/>
    <property type="match status" value="1"/>
</dbReference>
<dbReference type="PhylomeDB" id="A0A061BAT2"/>
<name>A0A061BAT2_CYBFA</name>
<feature type="transmembrane region" description="Helical" evidence="5">
    <location>
        <begin position="466"/>
        <end position="489"/>
    </location>
</feature>
<dbReference type="PIRSF" id="PIRSF006060">
    <property type="entry name" value="AA_transporter"/>
    <property type="match status" value="1"/>
</dbReference>
<keyword evidence="4 5" id="KW-0472">Membrane</keyword>
<feature type="transmembrane region" description="Helical" evidence="5">
    <location>
        <begin position="180"/>
        <end position="196"/>
    </location>
</feature>
<accession>A0A061BAT2</accession>
<feature type="transmembrane region" description="Helical" evidence="5">
    <location>
        <begin position="104"/>
        <end position="128"/>
    </location>
</feature>
<dbReference type="PANTHER" id="PTHR43341:SF18">
    <property type="entry name" value="AMINO ACID PERMEASE_ SLC12A DOMAIN-CONTAINING PROTEIN"/>
    <property type="match status" value="1"/>
</dbReference>
<organism evidence="7">
    <name type="scientific">Cyberlindnera fabianii</name>
    <name type="common">Yeast</name>
    <name type="synonym">Hansenula fabianii</name>
    <dbReference type="NCBI Taxonomy" id="36022"/>
    <lineage>
        <taxon>Eukaryota</taxon>
        <taxon>Fungi</taxon>
        <taxon>Dikarya</taxon>
        <taxon>Ascomycota</taxon>
        <taxon>Saccharomycotina</taxon>
        <taxon>Saccharomycetes</taxon>
        <taxon>Phaffomycetales</taxon>
        <taxon>Phaffomycetaceae</taxon>
        <taxon>Cyberlindnera</taxon>
    </lineage>
</organism>
<feature type="domain" description="Amino acid permease/ SLC12A" evidence="6">
    <location>
        <begin position="73"/>
        <end position="531"/>
    </location>
</feature>
<feature type="transmembrane region" description="Helical" evidence="5">
    <location>
        <begin position="501"/>
        <end position="523"/>
    </location>
</feature>
<dbReference type="Gene3D" id="1.20.1740.10">
    <property type="entry name" value="Amino acid/polyamine transporter I"/>
    <property type="match status" value="1"/>
</dbReference>
<gene>
    <name evidence="7" type="ORF">CYFA0S_13e01574g</name>
</gene>
<dbReference type="InterPro" id="IPR004841">
    <property type="entry name" value="AA-permease/SLC12A_dom"/>
</dbReference>
<feature type="transmembrane region" description="Helical" evidence="5">
    <location>
        <begin position="400"/>
        <end position="417"/>
    </location>
</feature>
<protein>
    <submittedName>
        <fullName evidence="7">CYFA0S13e01574g1_1</fullName>
    </submittedName>
</protein>
<feature type="transmembrane region" description="Helical" evidence="5">
    <location>
        <begin position="149"/>
        <end position="174"/>
    </location>
</feature>
<evidence type="ECO:0000259" key="6">
    <source>
        <dbReference type="Pfam" id="PF00324"/>
    </source>
</evidence>
<dbReference type="VEuPathDB" id="FungiDB:BON22_1818"/>
<keyword evidence="3 5" id="KW-1133">Transmembrane helix</keyword>
<evidence type="ECO:0000313" key="7">
    <source>
        <dbReference type="EMBL" id="CDR44014.1"/>
    </source>
</evidence>
<dbReference type="AlphaFoldDB" id="A0A061BAT2"/>